<gene>
    <name evidence="3" type="ORF">SAMN05660282_01805</name>
</gene>
<feature type="region of interest" description="Disordered" evidence="1">
    <location>
        <begin position="294"/>
        <end position="314"/>
    </location>
</feature>
<evidence type="ECO:0000256" key="1">
    <source>
        <dbReference type="SAM" id="MobiDB-lite"/>
    </source>
</evidence>
<proteinExistence type="predicted"/>
<dbReference type="OrthoDB" id="7314861at2"/>
<dbReference type="PANTHER" id="PTHR32060">
    <property type="entry name" value="TAIL-SPECIFIC PROTEASE"/>
    <property type="match status" value="1"/>
</dbReference>
<dbReference type="SMART" id="SM00245">
    <property type="entry name" value="TSPc"/>
    <property type="match status" value="1"/>
</dbReference>
<organism evidence="3 4">
    <name type="scientific">Corynebacterium spheniscorum</name>
    <dbReference type="NCBI Taxonomy" id="185761"/>
    <lineage>
        <taxon>Bacteria</taxon>
        <taxon>Bacillati</taxon>
        <taxon>Actinomycetota</taxon>
        <taxon>Actinomycetes</taxon>
        <taxon>Mycobacteriales</taxon>
        <taxon>Corynebacteriaceae</taxon>
        <taxon>Corynebacterium</taxon>
    </lineage>
</organism>
<protein>
    <submittedName>
        <fullName evidence="3">Peptidase family S41</fullName>
    </submittedName>
</protein>
<dbReference type="SUPFAM" id="SSF52096">
    <property type="entry name" value="ClpP/crotonase"/>
    <property type="match status" value="1"/>
</dbReference>
<name>A0A1I2UAH2_9CORY</name>
<dbReference type="InterPro" id="IPR005151">
    <property type="entry name" value="Tail-specific_protease"/>
</dbReference>
<dbReference type="GO" id="GO:0030288">
    <property type="term" value="C:outer membrane-bounded periplasmic space"/>
    <property type="evidence" value="ECO:0007669"/>
    <property type="project" value="TreeGrafter"/>
</dbReference>
<dbReference type="Proteomes" id="UP000199065">
    <property type="component" value="Unassembled WGS sequence"/>
</dbReference>
<accession>A0A1I2UAH2</accession>
<dbReference type="EMBL" id="FOPJ01000012">
    <property type="protein sequence ID" value="SFG74078.1"/>
    <property type="molecule type" value="Genomic_DNA"/>
</dbReference>
<dbReference type="GO" id="GO:0008236">
    <property type="term" value="F:serine-type peptidase activity"/>
    <property type="evidence" value="ECO:0007669"/>
    <property type="project" value="InterPro"/>
</dbReference>
<sequence length="325" mass="33932">MRNKKLFRWGCGSLIAIVLALGLGATWILGPSAGIALRAQPFFLIPPSPQRYAAVVVDYAEKLGIHGDTPEFQKAKQEALAKIKNAQTLADTHEPLNRLLKAAGGKHSRLIPPKEASQPSGDVLPEVSQEGRVLVLKVPEYIGELNGEDYANTLAKGIGDADACGAVVDLRGNGGGDMGPMVAGLSPLLPDGDVLWFAGRSSTTAVTINGNSAYGGGSPIEAATVGKVEWPVAILTDSGTASSAEATLLSFRGLPYSQSFGEATAGYASSNTAFTMSDGAMVLLTIAKDKDRTGAEHLDDPVEPDHPTPDPMGAALKWLEDQGCR</sequence>
<evidence type="ECO:0000259" key="2">
    <source>
        <dbReference type="SMART" id="SM00245"/>
    </source>
</evidence>
<feature type="domain" description="Tail specific protease" evidence="2">
    <location>
        <begin position="106"/>
        <end position="309"/>
    </location>
</feature>
<dbReference type="Gene3D" id="3.90.226.10">
    <property type="entry name" value="2-enoyl-CoA Hydratase, Chain A, domain 1"/>
    <property type="match status" value="1"/>
</dbReference>
<dbReference type="PANTHER" id="PTHR32060:SF30">
    <property type="entry name" value="CARBOXY-TERMINAL PROCESSING PROTEASE CTPA"/>
    <property type="match status" value="1"/>
</dbReference>
<dbReference type="Pfam" id="PF03572">
    <property type="entry name" value="Peptidase_S41"/>
    <property type="match status" value="1"/>
</dbReference>
<dbReference type="GO" id="GO:0007165">
    <property type="term" value="P:signal transduction"/>
    <property type="evidence" value="ECO:0007669"/>
    <property type="project" value="TreeGrafter"/>
</dbReference>
<dbReference type="RefSeq" id="WP_092286573.1">
    <property type="nucleotide sequence ID" value="NZ_FOPJ01000012.1"/>
</dbReference>
<reference evidence="3 4" key="1">
    <citation type="submission" date="2016-10" db="EMBL/GenBank/DDBJ databases">
        <authorList>
            <person name="de Groot N.N."/>
        </authorList>
    </citation>
    <scope>NUCLEOTIDE SEQUENCE [LARGE SCALE GENOMIC DNA]</scope>
    <source>
        <strain>J11</strain>
        <strain evidence="4">PG 39</strain>
    </source>
</reference>
<dbReference type="GO" id="GO:0004175">
    <property type="term" value="F:endopeptidase activity"/>
    <property type="evidence" value="ECO:0007669"/>
    <property type="project" value="TreeGrafter"/>
</dbReference>
<dbReference type="STRING" id="185761.SAMN05660282_01805"/>
<dbReference type="GO" id="GO:0006508">
    <property type="term" value="P:proteolysis"/>
    <property type="evidence" value="ECO:0007669"/>
    <property type="project" value="InterPro"/>
</dbReference>
<dbReference type="AlphaFoldDB" id="A0A1I2UAH2"/>
<evidence type="ECO:0000313" key="4">
    <source>
        <dbReference type="Proteomes" id="UP000199065"/>
    </source>
</evidence>
<keyword evidence="4" id="KW-1185">Reference proteome</keyword>
<evidence type="ECO:0000313" key="3">
    <source>
        <dbReference type="EMBL" id="SFG74078.1"/>
    </source>
</evidence>
<feature type="compositionally biased region" description="Basic and acidic residues" evidence="1">
    <location>
        <begin position="294"/>
        <end position="308"/>
    </location>
</feature>
<dbReference type="InterPro" id="IPR029045">
    <property type="entry name" value="ClpP/crotonase-like_dom_sf"/>
</dbReference>